<accession>A0ABN9GU51</accession>
<gene>
    <name evidence="2" type="ORF">SPARVUS_LOCUS14709164</name>
</gene>
<dbReference type="Proteomes" id="UP001162483">
    <property type="component" value="Unassembled WGS sequence"/>
</dbReference>
<evidence type="ECO:0000313" key="3">
    <source>
        <dbReference type="Proteomes" id="UP001162483"/>
    </source>
</evidence>
<organism evidence="2 3">
    <name type="scientific">Staurois parvus</name>
    <dbReference type="NCBI Taxonomy" id="386267"/>
    <lineage>
        <taxon>Eukaryota</taxon>
        <taxon>Metazoa</taxon>
        <taxon>Chordata</taxon>
        <taxon>Craniata</taxon>
        <taxon>Vertebrata</taxon>
        <taxon>Euteleostomi</taxon>
        <taxon>Amphibia</taxon>
        <taxon>Batrachia</taxon>
        <taxon>Anura</taxon>
        <taxon>Neobatrachia</taxon>
        <taxon>Ranoidea</taxon>
        <taxon>Ranidae</taxon>
        <taxon>Staurois</taxon>
    </lineage>
</organism>
<keyword evidence="3" id="KW-1185">Reference proteome</keyword>
<reference evidence="2" key="1">
    <citation type="submission" date="2023-05" db="EMBL/GenBank/DDBJ databases">
        <authorList>
            <person name="Stuckert A."/>
        </authorList>
    </citation>
    <scope>NUCLEOTIDE SEQUENCE</scope>
</reference>
<feature type="region of interest" description="Disordered" evidence="1">
    <location>
        <begin position="1"/>
        <end position="55"/>
    </location>
</feature>
<evidence type="ECO:0000256" key="1">
    <source>
        <dbReference type="SAM" id="MobiDB-lite"/>
    </source>
</evidence>
<feature type="compositionally biased region" description="Polar residues" evidence="1">
    <location>
        <begin position="1"/>
        <end position="29"/>
    </location>
</feature>
<proteinExistence type="predicted"/>
<name>A0ABN9GU51_9NEOB</name>
<dbReference type="EMBL" id="CATNWA010019301">
    <property type="protein sequence ID" value="CAI9612424.1"/>
    <property type="molecule type" value="Genomic_DNA"/>
</dbReference>
<evidence type="ECO:0000313" key="2">
    <source>
        <dbReference type="EMBL" id="CAI9612424.1"/>
    </source>
</evidence>
<sequence>MQAGQRTKQQGQNKMTVSNIFKFAASSSPHKSRTSRRLQGPGHGSRMPASVRGDGRGCCRGCIVGAKDKVSAAGNP</sequence>
<comment type="caution">
    <text evidence="2">The sequence shown here is derived from an EMBL/GenBank/DDBJ whole genome shotgun (WGS) entry which is preliminary data.</text>
</comment>
<protein>
    <submittedName>
        <fullName evidence="2">Uncharacterized protein</fullName>
    </submittedName>
</protein>